<reference evidence="1" key="1">
    <citation type="journal article" date="2019" name="bioRxiv">
        <title>The Genome of the Zebra Mussel, Dreissena polymorpha: A Resource for Invasive Species Research.</title>
        <authorList>
            <person name="McCartney M.A."/>
            <person name="Auch B."/>
            <person name="Kono T."/>
            <person name="Mallez S."/>
            <person name="Zhang Y."/>
            <person name="Obille A."/>
            <person name="Becker A."/>
            <person name="Abrahante J.E."/>
            <person name="Garbe J."/>
            <person name="Badalamenti J.P."/>
            <person name="Herman A."/>
            <person name="Mangelson H."/>
            <person name="Liachko I."/>
            <person name="Sullivan S."/>
            <person name="Sone E.D."/>
            <person name="Koren S."/>
            <person name="Silverstein K.A.T."/>
            <person name="Beckman K.B."/>
            <person name="Gohl D.M."/>
        </authorList>
    </citation>
    <scope>NUCLEOTIDE SEQUENCE</scope>
    <source>
        <strain evidence="1">Duluth1</strain>
        <tissue evidence="1">Whole animal</tissue>
    </source>
</reference>
<proteinExistence type="predicted"/>
<comment type="caution">
    <text evidence="1">The sequence shown here is derived from an EMBL/GenBank/DDBJ whole genome shotgun (WGS) entry which is preliminary data.</text>
</comment>
<organism evidence="1 2">
    <name type="scientific">Dreissena polymorpha</name>
    <name type="common">Zebra mussel</name>
    <name type="synonym">Mytilus polymorpha</name>
    <dbReference type="NCBI Taxonomy" id="45954"/>
    <lineage>
        <taxon>Eukaryota</taxon>
        <taxon>Metazoa</taxon>
        <taxon>Spiralia</taxon>
        <taxon>Lophotrochozoa</taxon>
        <taxon>Mollusca</taxon>
        <taxon>Bivalvia</taxon>
        <taxon>Autobranchia</taxon>
        <taxon>Heteroconchia</taxon>
        <taxon>Euheterodonta</taxon>
        <taxon>Imparidentia</taxon>
        <taxon>Neoheterodontei</taxon>
        <taxon>Myida</taxon>
        <taxon>Dreissenoidea</taxon>
        <taxon>Dreissenidae</taxon>
        <taxon>Dreissena</taxon>
    </lineage>
</organism>
<dbReference type="Proteomes" id="UP000828390">
    <property type="component" value="Unassembled WGS sequence"/>
</dbReference>
<evidence type="ECO:0000313" key="1">
    <source>
        <dbReference type="EMBL" id="KAH3694582.1"/>
    </source>
</evidence>
<accession>A0A9D4BGV9</accession>
<keyword evidence="2" id="KW-1185">Reference proteome</keyword>
<name>A0A9D4BGV9_DREPO</name>
<gene>
    <name evidence="1" type="ORF">DPMN_082021</name>
</gene>
<dbReference type="EMBL" id="JAIWYP010000016">
    <property type="protein sequence ID" value="KAH3694582.1"/>
    <property type="molecule type" value="Genomic_DNA"/>
</dbReference>
<sequence>MKKRNPYSVTCVTPGFAKSAQFQDKLNKIEEKIKKIQSTVPSQLAGQSGNMNDIQEMVHQAMQEECEIEMRKLNVLVQGLPESKKKVLQKERKTTS</sequence>
<evidence type="ECO:0000313" key="2">
    <source>
        <dbReference type="Proteomes" id="UP000828390"/>
    </source>
</evidence>
<dbReference type="AlphaFoldDB" id="A0A9D4BGV9"/>
<reference evidence="1" key="2">
    <citation type="submission" date="2020-11" db="EMBL/GenBank/DDBJ databases">
        <authorList>
            <person name="McCartney M.A."/>
            <person name="Auch B."/>
            <person name="Kono T."/>
            <person name="Mallez S."/>
            <person name="Becker A."/>
            <person name="Gohl D.M."/>
            <person name="Silverstein K.A.T."/>
            <person name="Koren S."/>
            <person name="Bechman K.B."/>
            <person name="Herman A."/>
            <person name="Abrahante J.E."/>
            <person name="Garbe J."/>
        </authorList>
    </citation>
    <scope>NUCLEOTIDE SEQUENCE</scope>
    <source>
        <strain evidence="1">Duluth1</strain>
        <tissue evidence="1">Whole animal</tissue>
    </source>
</reference>
<protein>
    <submittedName>
        <fullName evidence="1">Uncharacterized protein</fullName>
    </submittedName>
</protein>